<evidence type="ECO:0000256" key="1">
    <source>
        <dbReference type="ARBA" id="ARBA00004141"/>
    </source>
</evidence>
<feature type="transmembrane region" description="Helical" evidence="5">
    <location>
        <begin position="249"/>
        <end position="267"/>
    </location>
</feature>
<keyword evidence="10" id="KW-1185">Reference proteome</keyword>
<feature type="transmembrane region" description="Helical" evidence="5">
    <location>
        <begin position="225"/>
        <end position="242"/>
    </location>
</feature>
<feature type="transmembrane region" description="Helical" evidence="5">
    <location>
        <begin position="454"/>
        <end position="474"/>
    </location>
</feature>
<feature type="transmembrane region" description="Helical" evidence="5">
    <location>
        <begin position="31"/>
        <end position="49"/>
    </location>
</feature>
<dbReference type="InterPro" id="IPR007016">
    <property type="entry name" value="O-antigen_ligase-rel_domated"/>
</dbReference>
<evidence type="ECO:0000313" key="10">
    <source>
        <dbReference type="Proteomes" id="UP001240777"/>
    </source>
</evidence>
<evidence type="ECO:0000313" key="9">
    <source>
        <dbReference type="Proteomes" id="UP001177258"/>
    </source>
</evidence>
<dbReference type="InterPro" id="IPR051533">
    <property type="entry name" value="WaaL-like"/>
</dbReference>
<keyword evidence="4 5" id="KW-0472">Membrane</keyword>
<comment type="subcellular location">
    <subcellularLocation>
        <location evidence="1">Membrane</location>
        <topology evidence="1">Multi-pass membrane protein</topology>
    </subcellularLocation>
</comment>
<keyword evidence="3 5" id="KW-1133">Transmembrane helix</keyword>
<gene>
    <name evidence="7" type="ORF">Q5I04_04700</name>
    <name evidence="8" type="ORF">Q5I06_05015</name>
</gene>
<reference evidence="8 10" key="1">
    <citation type="submission" date="2023-07" db="EMBL/GenBank/DDBJ databases">
        <title>Unpublished Manusciprt.</title>
        <authorList>
            <person name="Aydin F."/>
            <person name="Tarhane S."/>
            <person name="Saticioglu I.B."/>
            <person name="Karakaya E."/>
            <person name="Abay S."/>
            <person name="Guran O."/>
            <person name="Bozkurt E."/>
            <person name="Uzum N."/>
            <person name="Olgun K."/>
            <person name="Jablonski D."/>
        </authorList>
    </citation>
    <scope>NUCLEOTIDE SEQUENCE</scope>
    <source>
        <strain evidence="10">faydin-H75</strain>
        <strain evidence="8">Faydin-H76</strain>
    </source>
</reference>
<feature type="transmembrane region" description="Helical" evidence="5">
    <location>
        <begin position="55"/>
        <end position="77"/>
    </location>
</feature>
<feature type="domain" description="O-antigen ligase-related" evidence="6">
    <location>
        <begin position="210"/>
        <end position="409"/>
    </location>
</feature>
<dbReference type="Proteomes" id="UP001177258">
    <property type="component" value="Unassembled WGS sequence"/>
</dbReference>
<evidence type="ECO:0000256" key="5">
    <source>
        <dbReference type="SAM" id="Phobius"/>
    </source>
</evidence>
<feature type="transmembrane region" description="Helical" evidence="5">
    <location>
        <begin position="178"/>
        <end position="198"/>
    </location>
</feature>
<feature type="transmembrane region" description="Helical" evidence="5">
    <location>
        <begin position="114"/>
        <end position="132"/>
    </location>
</feature>
<dbReference type="GO" id="GO:0016020">
    <property type="term" value="C:membrane"/>
    <property type="evidence" value="ECO:0007669"/>
    <property type="project" value="UniProtKB-SubCell"/>
</dbReference>
<accession>A0AA90PJN0</accession>
<keyword evidence="2 5" id="KW-0812">Transmembrane</keyword>
<evidence type="ECO:0000313" key="8">
    <source>
        <dbReference type="EMBL" id="MDP2539131.1"/>
    </source>
</evidence>
<dbReference type="AlphaFoldDB" id="A0AA90PJN0"/>
<feature type="transmembrane region" description="Helical" evidence="5">
    <location>
        <begin position="392"/>
        <end position="417"/>
    </location>
</feature>
<dbReference type="PANTHER" id="PTHR37422">
    <property type="entry name" value="TEICHURONIC ACID BIOSYNTHESIS PROTEIN TUAE"/>
    <property type="match status" value="1"/>
</dbReference>
<evidence type="ECO:0000259" key="6">
    <source>
        <dbReference type="Pfam" id="PF04932"/>
    </source>
</evidence>
<comment type="caution">
    <text evidence="8">The sequence shown here is derived from an EMBL/GenBank/DDBJ whole genome shotgun (WGS) entry which is preliminary data.</text>
</comment>
<feature type="transmembrane region" description="Helical" evidence="5">
    <location>
        <begin position="82"/>
        <end position="102"/>
    </location>
</feature>
<feature type="transmembrane region" description="Helical" evidence="5">
    <location>
        <begin position="429"/>
        <end position="448"/>
    </location>
</feature>
<dbReference type="Pfam" id="PF04932">
    <property type="entry name" value="Wzy_C"/>
    <property type="match status" value="1"/>
</dbReference>
<proteinExistence type="predicted"/>
<evidence type="ECO:0000256" key="2">
    <source>
        <dbReference type="ARBA" id="ARBA00022692"/>
    </source>
</evidence>
<evidence type="ECO:0000256" key="4">
    <source>
        <dbReference type="ARBA" id="ARBA00023136"/>
    </source>
</evidence>
<sequence length="482" mass="55979">MGLRSDFLILADDMFLKRFFHNSVSLLQKNYFFAISFLATLAYFLLGVVSFRFGAFFVFLAMIIYLCHHRFCFGIFLKDISVIWFGILSYIGVLFMALLSVYFSADKFGTLDKIEIFLILPFFLMLFFYVLVKNLEQKAFYLFSFFFSVAILSQPFATIYHYFTINSDRVVGFGDVSIIPYSLFLLLSFALCVSMIIYLKGRFKIFSCLLLCVSLFAMYANGTRALILCVVVMVFAMMVLFRNEINKKISVAISLSMFLVLLGGYFSSTYFGERFNFKKIFSHIGTVWSYAPAQMGRFDKNCFKEDSDYNCSKLSGDKLDERFSFESNSLNRLSLWKSAYVAIMKNPLIPNGFYSRFFNKNLSNIIKPDSMDYFYPRDKYTNAGYYTHMHNMILSFLFELGIVGFLLIIAIFFAIFRSFILFLHRTNNLYEKLLVSSGILFLVGFWISMFFDSIISFSNTNYTFFALLGIFLGISHRRDSCQ</sequence>
<name>A0AA90PJN0_9HELI</name>
<evidence type="ECO:0000256" key="3">
    <source>
        <dbReference type="ARBA" id="ARBA00022989"/>
    </source>
</evidence>
<dbReference type="PANTHER" id="PTHR37422:SF17">
    <property type="entry name" value="O-ANTIGEN LIGASE"/>
    <property type="match status" value="1"/>
</dbReference>
<keyword evidence="8" id="KW-0436">Ligase</keyword>
<feature type="transmembrane region" description="Helical" evidence="5">
    <location>
        <begin position="203"/>
        <end position="219"/>
    </location>
</feature>
<dbReference type="Proteomes" id="UP001240777">
    <property type="component" value="Unassembled WGS sequence"/>
</dbReference>
<dbReference type="EMBL" id="JAUYZK010000006">
    <property type="protein sequence ID" value="MDP2539131.1"/>
    <property type="molecule type" value="Genomic_DNA"/>
</dbReference>
<dbReference type="GO" id="GO:0016874">
    <property type="term" value="F:ligase activity"/>
    <property type="evidence" value="ECO:0007669"/>
    <property type="project" value="UniProtKB-KW"/>
</dbReference>
<reference evidence="7 9" key="3">
    <citation type="journal article" date="2024" name="Syst. Appl. Microbiol.">
        <title>Helicobacter cappadocius sp. nov., from lizards: The first psychrotrophic Helicobacter species.</title>
        <authorList>
            <person name="Aydin F."/>
            <person name="Tarhane S."/>
            <person name="Karakaya E."/>
            <person name="Abay S."/>
            <person name="Kayman T."/>
            <person name="Guran O."/>
            <person name="Bozkurt E."/>
            <person name="Uzum N."/>
            <person name="Avci A."/>
            <person name="Olgun K."/>
            <person name="Jablonski D."/>
            <person name="Guran C."/>
            <person name="Burcin Saticioglu I."/>
        </authorList>
    </citation>
    <scope>NUCLEOTIDE SEQUENCE [LARGE SCALE GENOMIC DNA]</scope>
    <source>
        <strain evidence="7">Faydin-H75</strain>
        <strain evidence="9">faydin-H76</strain>
    </source>
</reference>
<feature type="transmembrane region" description="Helical" evidence="5">
    <location>
        <begin position="139"/>
        <end position="163"/>
    </location>
</feature>
<dbReference type="EMBL" id="JAUPEV010000006">
    <property type="protein sequence ID" value="MDO7253207.1"/>
    <property type="molecule type" value="Genomic_DNA"/>
</dbReference>
<protein>
    <submittedName>
        <fullName evidence="8">O-antigen ligase family protein</fullName>
    </submittedName>
</protein>
<organism evidence="8 9">
    <name type="scientific">Helicobacter cappadocius</name>
    <dbReference type="NCBI Taxonomy" id="3063998"/>
    <lineage>
        <taxon>Bacteria</taxon>
        <taxon>Pseudomonadati</taxon>
        <taxon>Campylobacterota</taxon>
        <taxon>Epsilonproteobacteria</taxon>
        <taxon>Campylobacterales</taxon>
        <taxon>Helicobacteraceae</taxon>
        <taxon>Helicobacter</taxon>
    </lineage>
</organism>
<evidence type="ECO:0000313" key="7">
    <source>
        <dbReference type="EMBL" id="MDO7253207.1"/>
    </source>
</evidence>
<dbReference type="RefSeq" id="WP_305517054.1">
    <property type="nucleotide sequence ID" value="NZ_JAUPEV010000006.1"/>
</dbReference>
<reference evidence="7" key="2">
    <citation type="submission" date="2023-07" db="EMBL/GenBank/DDBJ databases">
        <authorList>
            <person name="Aydin F."/>
            <person name="Tarhane S."/>
            <person name="Saticioglu I.B."/>
            <person name="Karakaya E."/>
            <person name="Abay S."/>
            <person name="Guran O."/>
            <person name="Bozkurt E."/>
            <person name="Uzum N."/>
            <person name="Olgun K."/>
            <person name="Jablonski D."/>
        </authorList>
    </citation>
    <scope>NUCLEOTIDE SEQUENCE</scope>
    <source>
        <strain evidence="7">Faydin-H75</strain>
    </source>
</reference>